<dbReference type="EMBL" id="JBHEZX010000026">
    <property type="protein sequence ID" value="MFC1414656.1"/>
    <property type="molecule type" value="Genomic_DNA"/>
</dbReference>
<dbReference type="RefSeq" id="WP_380518563.1">
    <property type="nucleotide sequence ID" value="NZ_JBHEZX010000026.1"/>
</dbReference>
<evidence type="ECO:0000313" key="2">
    <source>
        <dbReference type="EMBL" id="MFC1414656.1"/>
    </source>
</evidence>
<feature type="transmembrane region" description="Helical" evidence="1">
    <location>
        <begin position="128"/>
        <end position="150"/>
    </location>
</feature>
<reference evidence="2 3" key="1">
    <citation type="submission" date="2024-09" db="EMBL/GenBank/DDBJ databases">
        <authorList>
            <person name="Lee S.D."/>
        </authorList>
    </citation>
    <scope>NUCLEOTIDE SEQUENCE [LARGE SCALE GENOMIC DNA]</scope>
    <source>
        <strain evidence="2 3">N1-1</strain>
    </source>
</reference>
<feature type="transmembrane region" description="Helical" evidence="1">
    <location>
        <begin position="157"/>
        <end position="176"/>
    </location>
</feature>
<comment type="caution">
    <text evidence="2">The sequence shown here is derived from an EMBL/GenBank/DDBJ whole genome shotgun (WGS) entry which is preliminary data.</text>
</comment>
<evidence type="ECO:0000256" key="1">
    <source>
        <dbReference type="SAM" id="Phobius"/>
    </source>
</evidence>
<proteinExistence type="predicted"/>
<keyword evidence="1" id="KW-0472">Membrane</keyword>
<dbReference type="Proteomes" id="UP001592582">
    <property type="component" value="Unassembled WGS sequence"/>
</dbReference>
<feature type="transmembrane region" description="Helical" evidence="1">
    <location>
        <begin position="83"/>
        <end position="108"/>
    </location>
</feature>
<name>A0ABV6VLU1_9ACTN</name>
<gene>
    <name evidence="2" type="ORF">ACEZDG_35895</name>
</gene>
<protein>
    <submittedName>
        <fullName evidence="2">ABC transporter</fullName>
    </submittedName>
</protein>
<feature type="transmembrane region" description="Helical" evidence="1">
    <location>
        <begin position="196"/>
        <end position="217"/>
    </location>
</feature>
<accession>A0ABV6VLU1</accession>
<keyword evidence="1" id="KW-1133">Transmembrane helix</keyword>
<keyword evidence="1" id="KW-0812">Transmembrane</keyword>
<keyword evidence="3" id="KW-1185">Reference proteome</keyword>
<sequence length="223" mass="22520">MRDLIRYQLGLLLRSQRWLPPVLLFAMLIVAGQFGGQQYGDSLGWCAGMLVPCTGWLTRTVLTGEPGAARACVAAASGPRRAQLAALCAALACGAVLAVVAGVFEWTLSSPPLGVPNPPLAAIARDGGTAVLIGLLAGTALGALCAPPLLNRPATAVLSLAAASLVLLVAPGSPVNSAIRDAFTSDSADAATRFPALPLVGAVVLLAVAWAVAVRAAERGLPD</sequence>
<organism evidence="2 3">
    <name type="scientific">Streptacidiphilus alkalitolerans</name>
    <dbReference type="NCBI Taxonomy" id="3342712"/>
    <lineage>
        <taxon>Bacteria</taxon>
        <taxon>Bacillati</taxon>
        <taxon>Actinomycetota</taxon>
        <taxon>Actinomycetes</taxon>
        <taxon>Kitasatosporales</taxon>
        <taxon>Streptomycetaceae</taxon>
        <taxon>Streptacidiphilus</taxon>
    </lineage>
</organism>
<evidence type="ECO:0000313" key="3">
    <source>
        <dbReference type="Proteomes" id="UP001592582"/>
    </source>
</evidence>